<evidence type="ECO:0000313" key="2">
    <source>
        <dbReference type="Proteomes" id="UP000595437"/>
    </source>
</evidence>
<dbReference type="AlphaFoldDB" id="A0A7T8K0E5"/>
<keyword evidence="2" id="KW-1185">Reference proteome</keyword>
<accession>A0A7T8K0E5</accession>
<proteinExistence type="predicted"/>
<protein>
    <submittedName>
        <fullName evidence="1">Uncharacterized protein</fullName>
    </submittedName>
</protein>
<gene>
    <name evidence="1" type="ORF">FKW44_016391</name>
</gene>
<name>A0A7T8K0E5_CALRO</name>
<dbReference type="Proteomes" id="UP000595437">
    <property type="component" value="Chromosome 11"/>
</dbReference>
<sequence>MQVHRLVDLHALLDMIIGALFPSNVIPAQTMTEGGFCLLKRVLSCTGILPFSI</sequence>
<dbReference type="EMBL" id="CP045900">
    <property type="protein sequence ID" value="QQP41892.1"/>
    <property type="molecule type" value="Genomic_DNA"/>
</dbReference>
<evidence type="ECO:0000313" key="1">
    <source>
        <dbReference type="EMBL" id="QQP41892.1"/>
    </source>
</evidence>
<organism evidence="1 2">
    <name type="scientific">Caligus rogercresseyi</name>
    <name type="common">Sea louse</name>
    <dbReference type="NCBI Taxonomy" id="217165"/>
    <lineage>
        <taxon>Eukaryota</taxon>
        <taxon>Metazoa</taxon>
        <taxon>Ecdysozoa</taxon>
        <taxon>Arthropoda</taxon>
        <taxon>Crustacea</taxon>
        <taxon>Multicrustacea</taxon>
        <taxon>Hexanauplia</taxon>
        <taxon>Copepoda</taxon>
        <taxon>Siphonostomatoida</taxon>
        <taxon>Caligidae</taxon>
        <taxon>Caligus</taxon>
    </lineage>
</organism>
<reference evidence="2" key="1">
    <citation type="submission" date="2021-01" db="EMBL/GenBank/DDBJ databases">
        <title>Caligus Genome Assembly.</title>
        <authorList>
            <person name="Gallardo-Escarate C."/>
        </authorList>
    </citation>
    <scope>NUCLEOTIDE SEQUENCE [LARGE SCALE GENOMIC DNA]</scope>
</reference>